<accession>A0AAE1DY88</accession>
<dbReference type="EMBL" id="JAWDGP010001865">
    <property type="protein sequence ID" value="KAK3787424.1"/>
    <property type="molecule type" value="Genomic_DNA"/>
</dbReference>
<evidence type="ECO:0000313" key="1">
    <source>
        <dbReference type="EMBL" id="KAK3787424.1"/>
    </source>
</evidence>
<protein>
    <submittedName>
        <fullName evidence="1">Uncharacterized protein</fullName>
    </submittedName>
</protein>
<keyword evidence="2" id="KW-1185">Reference proteome</keyword>
<dbReference type="Proteomes" id="UP001283361">
    <property type="component" value="Unassembled WGS sequence"/>
</dbReference>
<sequence length="101" mass="11571">MAQASDGSHLWGEILNRKSYTDIRFLPEVELANRKAGRAVTRPEPHDMSFFPSWTEAEGNLKALVFLEERGCNYHRLCRTRLSLSVKYAILADWWTGQTAS</sequence>
<evidence type="ECO:0000313" key="2">
    <source>
        <dbReference type="Proteomes" id="UP001283361"/>
    </source>
</evidence>
<name>A0AAE1DY88_9GAST</name>
<reference evidence="1" key="1">
    <citation type="journal article" date="2023" name="G3 (Bethesda)">
        <title>A reference genome for the long-term kleptoplast-retaining sea slug Elysia crispata morphotype clarki.</title>
        <authorList>
            <person name="Eastman K.E."/>
            <person name="Pendleton A.L."/>
            <person name="Shaikh M.A."/>
            <person name="Suttiyut T."/>
            <person name="Ogas R."/>
            <person name="Tomko P."/>
            <person name="Gavelis G."/>
            <person name="Widhalm J.R."/>
            <person name="Wisecaver J.H."/>
        </authorList>
    </citation>
    <scope>NUCLEOTIDE SEQUENCE</scope>
    <source>
        <strain evidence="1">ECLA1</strain>
    </source>
</reference>
<gene>
    <name evidence="1" type="ORF">RRG08_032380</name>
</gene>
<organism evidence="1 2">
    <name type="scientific">Elysia crispata</name>
    <name type="common">lettuce slug</name>
    <dbReference type="NCBI Taxonomy" id="231223"/>
    <lineage>
        <taxon>Eukaryota</taxon>
        <taxon>Metazoa</taxon>
        <taxon>Spiralia</taxon>
        <taxon>Lophotrochozoa</taxon>
        <taxon>Mollusca</taxon>
        <taxon>Gastropoda</taxon>
        <taxon>Heterobranchia</taxon>
        <taxon>Euthyneura</taxon>
        <taxon>Panpulmonata</taxon>
        <taxon>Sacoglossa</taxon>
        <taxon>Placobranchoidea</taxon>
        <taxon>Plakobranchidae</taxon>
        <taxon>Elysia</taxon>
    </lineage>
</organism>
<dbReference type="AlphaFoldDB" id="A0AAE1DY88"/>
<comment type="caution">
    <text evidence="1">The sequence shown here is derived from an EMBL/GenBank/DDBJ whole genome shotgun (WGS) entry which is preliminary data.</text>
</comment>
<proteinExistence type="predicted"/>